<dbReference type="OrthoDB" id="259584at2"/>
<dbReference type="RefSeq" id="WP_145370391.1">
    <property type="nucleotide sequence ID" value="NZ_CP036275.1"/>
</dbReference>
<dbReference type="Gene3D" id="3.20.20.150">
    <property type="entry name" value="Divalent-metal-dependent TIM barrel enzymes"/>
    <property type="match status" value="1"/>
</dbReference>
<dbReference type="KEGG" id="mri:Mal4_35190"/>
<sequence length="262" mass="28813">MQTLKIAVATAPFQQPIRQAVQTAAATGASGLQIDARNELKPSELSETGRRQFLHMLSEMQLSVASVTFPLRRPLQEREALDARIAALKQAMEFAFQLKARVLTTRLSDLPDDPDSRDAVTLQEILEDLSRHANHVGVKLAIASGSHDTQALSGLIERSSQGPLGIDFDPASAVMGRRDPAQVLRDLHRHVMHFQIRDALRQVDGPGKEVAVGRGEVSWEEMLAMIDDMNYTGWLTVRRSEGDERAGDSARAVTYLKNVALG</sequence>
<evidence type="ECO:0000259" key="1">
    <source>
        <dbReference type="Pfam" id="PF01261"/>
    </source>
</evidence>
<dbReference type="PANTHER" id="PTHR12110:SF41">
    <property type="entry name" value="INOSOSE DEHYDRATASE"/>
    <property type="match status" value="1"/>
</dbReference>
<keyword evidence="2" id="KW-0413">Isomerase</keyword>
<dbReference type="SUPFAM" id="SSF51658">
    <property type="entry name" value="Xylose isomerase-like"/>
    <property type="match status" value="1"/>
</dbReference>
<gene>
    <name evidence="2" type="ORF">Mal4_35190</name>
</gene>
<feature type="domain" description="Xylose isomerase-like TIM barrel" evidence="1">
    <location>
        <begin position="22"/>
        <end position="251"/>
    </location>
</feature>
<organism evidence="2 3">
    <name type="scientific">Maioricimonas rarisocia</name>
    <dbReference type="NCBI Taxonomy" id="2528026"/>
    <lineage>
        <taxon>Bacteria</taxon>
        <taxon>Pseudomonadati</taxon>
        <taxon>Planctomycetota</taxon>
        <taxon>Planctomycetia</taxon>
        <taxon>Planctomycetales</taxon>
        <taxon>Planctomycetaceae</taxon>
        <taxon>Maioricimonas</taxon>
    </lineage>
</organism>
<proteinExistence type="predicted"/>
<dbReference type="EMBL" id="CP036275">
    <property type="protein sequence ID" value="QDU39183.1"/>
    <property type="molecule type" value="Genomic_DNA"/>
</dbReference>
<dbReference type="AlphaFoldDB" id="A0A517Z9P0"/>
<dbReference type="PANTHER" id="PTHR12110">
    <property type="entry name" value="HYDROXYPYRUVATE ISOMERASE"/>
    <property type="match status" value="1"/>
</dbReference>
<dbReference type="InterPro" id="IPR050312">
    <property type="entry name" value="IolE/XylAMocC-like"/>
</dbReference>
<dbReference type="Proteomes" id="UP000320496">
    <property type="component" value="Chromosome"/>
</dbReference>
<protein>
    <submittedName>
        <fullName evidence="2">Xylose isomerase-like TIM barrel</fullName>
    </submittedName>
</protein>
<evidence type="ECO:0000313" key="3">
    <source>
        <dbReference type="Proteomes" id="UP000320496"/>
    </source>
</evidence>
<dbReference type="InterPro" id="IPR013022">
    <property type="entry name" value="Xyl_isomerase-like_TIM-brl"/>
</dbReference>
<accession>A0A517Z9P0</accession>
<evidence type="ECO:0000313" key="2">
    <source>
        <dbReference type="EMBL" id="QDU39183.1"/>
    </source>
</evidence>
<reference evidence="2 3" key="1">
    <citation type="submission" date="2019-02" db="EMBL/GenBank/DDBJ databases">
        <title>Deep-cultivation of Planctomycetes and their phenomic and genomic characterization uncovers novel biology.</title>
        <authorList>
            <person name="Wiegand S."/>
            <person name="Jogler M."/>
            <person name="Boedeker C."/>
            <person name="Pinto D."/>
            <person name="Vollmers J."/>
            <person name="Rivas-Marin E."/>
            <person name="Kohn T."/>
            <person name="Peeters S.H."/>
            <person name="Heuer A."/>
            <person name="Rast P."/>
            <person name="Oberbeckmann S."/>
            <person name="Bunk B."/>
            <person name="Jeske O."/>
            <person name="Meyerdierks A."/>
            <person name="Storesund J.E."/>
            <person name="Kallscheuer N."/>
            <person name="Luecker S."/>
            <person name="Lage O.M."/>
            <person name="Pohl T."/>
            <person name="Merkel B.J."/>
            <person name="Hornburger P."/>
            <person name="Mueller R.-W."/>
            <person name="Bruemmer F."/>
            <person name="Labrenz M."/>
            <person name="Spormann A.M."/>
            <person name="Op den Camp H."/>
            <person name="Overmann J."/>
            <person name="Amann R."/>
            <person name="Jetten M.S.M."/>
            <person name="Mascher T."/>
            <person name="Medema M.H."/>
            <person name="Devos D.P."/>
            <person name="Kaster A.-K."/>
            <person name="Ovreas L."/>
            <person name="Rohde M."/>
            <person name="Galperin M.Y."/>
            <person name="Jogler C."/>
        </authorList>
    </citation>
    <scope>NUCLEOTIDE SEQUENCE [LARGE SCALE GENOMIC DNA]</scope>
    <source>
        <strain evidence="2 3">Mal4</strain>
    </source>
</reference>
<dbReference type="Pfam" id="PF01261">
    <property type="entry name" value="AP_endonuc_2"/>
    <property type="match status" value="1"/>
</dbReference>
<dbReference type="InterPro" id="IPR036237">
    <property type="entry name" value="Xyl_isomerase-like_sf"/>
</dbReference>
<dbReference type="GO" id="GO:0016853">
    <property type="term" value="F:isomerase activity"/>
    <property type="evidence" value="ECO:0007669"/>
    <property type="project" value="UniProtKB-KW"/>
</dbReference>
<name>A0A517Z9P0_9PLAN</name>
<keyword evidence="3" id="KW-1185">Reference proteome</keyword>